<reference evidence="1 2" key="1">
    <citation type="submission" date="2015-01" db="EMBL/GenBank/DDBJ databases">
        <title>Genome Sequencing of Rickettsiales /home/snadendla/prok_pipe/test/illegal_ec_num.txt.</title>
        <authorList>
            <person name="Daugherty S.C."/>
            <person name="Su Q."/>
            <person name="Abolude K."/>
            <person name="Beier-Sexton M."/>
            <person name="Carlyon J.A."/>
            <person name="Carter R."/>
            <person name="Day N.P."/>
            <person name="Dumler S.J."/>
            <person name="Dyachenko V."/>
            <person name="Godinez A."/>
            <person name="Kurtti T.J."/>
            <person name="Lichay M."/>
            <person name="Mullins K.E."/>
            <person name="Ott S."/>
            <person name="Pappas-Brown V."/>
            <person name="Paris D.H."/>
            <person name="Patel P."/>
            <person name="Richards A.L."/>
            <person name="Sadzewicz L."/>
            <person name="Sears K."/>
            <person name="Seidman D."/>
            <person name="Sengamalay N."/>
            <person name="Stenos J."/>
            <person name="Tallon L.J."/>
            <person name="Vincent G."/>
            <person name="Fraser C.M."/>
            <person name="Munderloh U."/>
            <person name="Dunning-Hotopp J.C."/>
        </authorList>
    </citation>
    <scope>NUCLEOTIDE SEQUENCE [LARGE SCALE GENOMIC DNA]</scope>
    <source>
        <strain evidence="1 2">T170-B</strain>
    </source>
</reference>
<dbReference type="EMBL" id="LAOQ01000001">
    <property type="protein sequence ID" value="KJW05278.1"/>
    <property type="molecule type" value="Genomic_DNA"/>
</dbReference>
<keyword evidence="2" id="KW-1185">Reference proteome</keyword>
<accession>A0A0F3RG84</accession>
<name>A0A0F3RG84_9RICK</name>
<dbReference type="AlphaFoldDB" id="A0A0F3RG84"/>
<gene>
    <name evidence="1" type="ORF">RAT170B_0091</name>
</gene>
<sequence length="57" mass="6849">MTKLVRDLIPEIILKSGRIPVTHITESYEYKELLKNKLLEEVEEILQDEYMEKLPIY</sequence>
<evidence type="ECO:0000313" key="1">
    <source>
        <dbReference type="EMBL" id="KJW05278.1"/>
    </source>
</evidence>
<protein>
    <submittedName>
        <fullName evidence="1">Uncharacterized protein</fullName>
    </submittedName>
</protein>
<dbReference type="PATRIC" id="fig|1268837.3.peg.90"/>
<dbReference type="Proteomes" id="UP000033736">
    <property type="component" value="Unassembled WGS sequence"/>
</dbReference>
<dbReference type="RefSeq" id="WP_186786256.1">
    <property type="nucleotide sequence ID" value="NZ_LAOQ01000001.1"/>
</dbReference>
<evidence type="ECO:0000313" key="2">
    <source>
        <dbReference type="Proteomes" id="UP000033736"/>
    </source>
</evidence>
<comment type="caution">
    <text evidence="1">The sequence shown here is derived from an EMBL/GenBank/DDBJ whole genome shotgun (WGS) entry which is preliminary data.</text>
</comment>
<proteinExistence type="predicted"/>
<organism evidence="1 2">
    <name type="scientific">Rickettsia argasii T170-B</name>
    <dbReference type="NCBI Taxonomy" id="1268837"/>
    <lineage>
        <taxon>Bacteria</taxon>
        <taxon>Pseudomonadati</taxon>
        <taxon>Pseudomonadota</taxon>
        <taxon>Alphaproteobacteria</taxon>
        <taxon>Rickettsiales</taxon>
        <taxon>Rickettsiaceae</taxon>
        <taxon>Rickettsieae</taxon>
        <taxon>Rickettsia</taxon>
        <taxon>spotted fever group</taxon>
    </lineage>
</organism>